<sequence length="251" mass="27520">MTNAEDGNTRNGDEEITNMAKADAKKTKEVNDDIKKAKLFHQFSSLSVSSGFEIPHIQSPSVHIVPVSVIPEPLILSPIPKILLVAHASTLLSPPSVSTISPVLLQTTTSILTPPITTDVPPVIMIQIAYVLEKDFQERKEVDHTTKICASLISEIPLAVNADLGSSQGVAHQKVPYKHTEELKQHYSHKVDYKEIIEESMQVNVINEVKNQLPKFLPKAVSNFATLVIQSTIKKALEKTPLLLAQPSSQA</sequence>
<organism evidence="2">
    <name type="scientific">Tanacetum cinerariifolium</name>
    <name type="common">Dalmatian daisy</name>
    <name type="synonym">Chrysanthemum cinerariifolium</name>
    <dbReference type="NCBI Taxonomy" id="118510"/>
    <lineage>
        <taxon>Eukaryota</taxon>
        <taxon>Viridiplantae</taxon>
        <taxon>Streptophyta</taxon>
        <taxon>Embryophyta</taxon>
        <taxon>Tracheophyta</taxon>
        <taxon>Spermatophyta</taxon>
        <taxon>Magnoliopsida</taxon>
        <taxon>eudicotyledons</taxon>
        <taxon>Gunneridae</taxon>
        <taxon>Pentapetalae</taxon>
        <taxon>asterids</taxon>
        <taxon>campanulids</taxon>
        <taxon>Asterales</taxon>
        <taxon>Asteraceae</taxon>
        <taxon>Asteroideae</taxon>
        <taxon>Anthemideae</taxon>
        <taxon>Anthemidinae</taxon>
        <taxon>Tanacetum</taxon>
    </lineage>
</organism>
<name>A0A699ILW0_TANCI</name>
<comment type="caution">
    <text evidence="2">The sequence shown here is derived from an EMBL/GenBank/DDBJ whole genome shotgun (WGS) entry which is preliminary data.</text>
</comment>
<evidence type="ECO:0000256" key="1">
    <source>
        <dbReference type="SAM" id="MobiDB-lite"/>
    </source>
</evidence>
<gene>
    <name evidence="2" type="ORF">Tci_545712</name>
</gene>
<proteinExistence type="predicted"/>
<feature type="region of interest" description="Disordered" evidence="1">
    <location>
        <begin position="1"/>
        <end position="25"/>
    </location>
</feature>
<reference evidence="2" key="1">
    <citation type="journal article" date="2019" name="Sci. Rep.">
        <title>Draft genome of Tanacetum cinerariifolium, the natural source of mosquito coil.</title>
        <authorList>
            <person name="Yamashiro T."/>
            <person name="Shiraishi A."/>
            <person name="Satake H."/>
            <person name="Nakayama K."/>
        </authorList>
    </citation>
    <scope>NUCLEOTIDE SEQUENCE</scope>
</reference>
<dbReference type="EMBL" id="BKCJ010316832">
    <property type="protein sequence ID" value="GEZ73739.1"/>
    <property type="molecule type" value="Genomic_DNA"/>
</dbReference>
<dbReference type="AlphaFoldDB" id="A0A699ILW0"/>
<protein>
    <submittedName>
        <fullName evidence="2">Uncharacterized protein</fullName>
    </submittedName>
</protein>
<accession>A0A699ILW0</accession>
<evidence type="ECO:0000313" key="2">
    <source>
        <dbReference type="EMBL" id="GEZ73739.1"/>
    </source>
</evidence>